<dbReference type="AlphaFoldDB" id="A0A1G2LSH4"/>
<dbReference type="Pfam" id="PF00092">
    <property type="entry name" value="VWA"/>
    <property type="match status" value="1"/>
</dbReference>
<dbReference type="InterPro" id="IPR036465">
    <property type="entry name" value="vWFA_dom_sf"/>
</dbReference>
<evidence type="ECO:0000313" key="4">
    <source>
        <dbReference type="Proteomes" id="UP000177171"/>
    </source>
</evidence>
<evidence type="ECO:0000313" key="3">
    <source>
        <dbReference type="EMBL" id="OHA14580.1"/>
    </source>
</evidence>
<name>A0A1G2LSH4_9BACT</name>
<dbReference type="Gene3D" id="3.40.50.410">
    <property type="entry name" value="von Willebrand factor, type A domain"/>
    <property type="match status" value="1"/>
</dbReference>
<dbReference type="CDD" id="cd00198">
    <property type="entry name" value="vWFA"/>
    <property type="match status" value="1"/>
</dbReference>
<dbReference type="Proteomes" id="UP000177171">
    <property type="component" value="Unassembled WGS sequence"/>
</dbReference>
<sequence length="261" mass="28173">MKKIILLPIFALAVSLAVWGCDSPPTQSTNSGSVDSNGKLSGQFQDVTAWPTPAPKGKEVQLAENVLVENYYIVVDDSGSMGQKACGSNQEKVVVGKQALMEFAKTVPAGANLGLLIFSRDGIREVVPLGSGPKNREDFVRAIGNLKADGGTPLYSAIKLAYEKIEEQARRQLGYGVYRMAVVTDGEANMGEDPTSIVNYMLKNSPVTLTTIGFCIGEKHSLNQPGRVTYQEARDLDSLRQGLKEVLAESPVFDATVFEKQ</sequence>
<organism evidence="3 4">
    <name type="scientific">Candidatus Sungbacteria bacterium RIFCSPLOWO2_12_FULL_41_11</name>
    <dbReference type="NCBI Taxonomy" id="1802286"/>
    <lineage>
        <taxon>Bacteria</taxon>
        <taxon>Candidatus Sungiibacteriota</taxon>
    </lineage>
</organism>
<dbReference type="SMART" id="SM00327">
    <property type="entry name" value="VWA"/>
    <property type="match status" value="1"/>
</dbReference>
<feature type="domain" description="VWFA" evidence="2">
    <location>
        <begin position="70"/>
        <end position="214"/>
    </location>
</feature>
<evidence type="ECO:0000256" key="1">
    <source>
        <dbReference type="SAM" id="SignalP"/>
    </source>
</evidence>
<accession>A0A1G2LSH4</accession>
<reference evidence="3 4" key="1">
    <citation type="journal article" date="2016" name="Nat. Commun.">
        <title>Thousands of microbial genomes shed light on interconnected biogeochemical processes in an aquifer system.</title>
        <authorList>
            <person name="Anantharaman K."/>
            <person name="Brown C.T."/>
            <person name="Hug L.A."/>
            <person name="Sharon I."/>
            <person name="Castelle C.J."/>
            <person name="Probst A.J."/>
            <person name="Thomas B.C."/>
            <person name="Singh A."/>
            <person name="Wilkins M.J."/>
            <person name="Karaoz U."/>
            <person name="Brodie E.L."/>
            <person name="Williams K.H."/>
            <person name="Hubbard S.S."/>
            <person name="Banfield J.F."/>
        </authorList>
    </citation>
    <scope>NUCLEOTIDE SEQUENCE [LARGE SCALE GENOMIC DNA]</scope>
</reference>
<feature type="chain" id="PRO_5009583580" description="VWFA domain-containing protein" evidence="1">
    <location>
        <begin position="21"/>
        <end position="261"/>
    </location>
</feature>
<dbReference type="SUPFAM" id="SSF53300">
    <property type="entry name" value="vWA-like"/>
    <property type="match status" value="1"/>
</dbReference>
<evidence type="ECO:0000259" key="2">
    <source>
        <dbReference type="PROSITE" id="PS50234"/>
    </source>
</evidence>
<gene>
    <name evidence="3" type="ORF">A3G49_05300</name>
</gene>
<protein>
    <recommendedName>
        <fullName evidence="2">VWFA domain-containing protein</fullName>
    </recommendedName>
</protein>
<dbReference type="PROSITE" id="PS50234">
    <property type="entry name" value="VWFA"/>
    <property type="match status" value="1"/>
</dbReference>
<dbReference type="InterPro" id="IPR002035">
    <property type="entry name" value="VWF_A"/>
</dbReference>
<proteinExistence type="predicted"/>
<dbReference type="EMBL" id="MHQY01000005">
    <property type="protein sequence ID" value="OHA14580.1"/>
    <property type="molecule type" value="Genomic_DNA"/>
</dbReference>
<feature type="signal peptide" evidence="1">
    <location>
        <begin position="1"/>
        <end position="20"/>
    </location>
</feature>
<comment type="caution">
    <text evidence="3">The sequence shown here is derived from an EMBL/GenBank/DDBJ whole genome shotgun (WGS) entry which is preliminary data.</text>
</comment>
<keyword evidence="1" id="KW-0732">Signal</keyword>